<keyword evidence="14 19" id="KW-0472">Membrane</keyword>
<dbReference type="Gene3D" id="3.40.50.1240">
    <property type="entry name" value="Phosphoglycerate mutase-like"/>
    <property type="match status" value="1"/>
</dbReference>
<feature type="transmembrane region" description="Helical" evidence="19">
    <location>
        <begin position="670"/>
        <end position="692"/>
    </location>
</feature>
<evidence type="ECO:0000256" key="8">
    <source>
        <dbReference type="ARBA" id="ARBA00022679"/>
    </source>
</evidence>
<evidence type="ECO:0000256" key="19">
    <source>
        <dbReference type="SAM" id="Phobius"/>
    </source>
</evidence>
<evidence type="ECO:0000256" key="7">
    <source>
        <dbReference type="ARBA" id="ARBA00022676"/>
    </source>
</evidence>
<keyword evidence="7" id="KW-0328">Glycosyltransferase</keyword>
<evidence type="ECO:0000256" key="16">
    <source>
        <dbReference type="ARBA" id="ARBA00033238"/>
    </source>
</evidence>
<feature type="transmembrane region" description="Helical" evidence="19">
    <location>
        <begin position="572"/>
        <end position="593"/>
    </location>
</feature>
<dbReference type="PROSITE" id="PS00175">
    <property type="entry name" value="PG_MUTASE"/>
    <property type="match status" value="1"/>
</dbReference>
<comment type="cofactor">
    <cofactor evidence="1">
        <name>Mg(2+)</name>
        <dbReference type="ChEBI" id="CHEBI:18420"/>
    </cofactor>
</comment>
<dbReference type="SUPFAM" id="SSF53254">
    <property type="entry name" value="Phosphoglycerate mutase-like"/>
    <property type="match status" value="1"/>
</dbReference>
<dbReference type="PANTHER" id="PTHR10571">
    <property type="entry name" value="UDP-N-ACETYLGLUCOSAMINE--DOLICHYL-PHOSPHATE N-ACETYLGLUCOSAMINEPHOSPHOTRANSFERASE"/>
    <property type="match status" value="1"/>
</dbReference>
<evidence type="ECO:0000256" key="18">
    <source>
        <dbReference type="ARBA" id="ARBA00045078"/>
    </source>
</evidence>
<evidence type="ECO:0000256" key="6">
    <source>
        <dbReference type="ARBA" id="ARBA00017659"/>
    </source>
</evidence>
<dbReference type="EMBL" id="CAKKTJ010000093">
    <property type="protein sequence ID" value="CAH0474006.1"/>
    <property type="molecule type" value="Genomic_DNA"/>
</dbReference>
<feature type="transmembrane region" description="Helical" evidence="19">
    <location>
        <begin position="489"/>
        <end position="509"/>
    </location>
</feature>
<feature type="transmembrane region" description="Helical" evidence="19">
    <location>
        <begin position="432"/>
        <end position="454"/>
    </location>
</feature>
<feature type="transmembrane region" description="Helical" evidence="19">
    <location>
        <begin position="371"/>
        <end position="391"/>
    </location>
</feature>
<dbReference type="InterPro" id="IPR000715">
    <property type="entry name" value="Glycosyl_transferase_4"/>
</dbReference>
<evidence type="ECO:0000256" key="14">
    <source>
        <dbReference type="ARBA" id="ARBA00023136"/>
    </source>
</evidence>
<accession>A0AAU9KI67</accession>
<evidence type="ECO:0000256" key="5">
    <source>
        <dbReference type="ARBA" id="ARBA00013225"/>
    </source>
</evidence>
<evidence type="ECO:0000256" key="17">
    <source>
        <dbReference type="ARBA" id="ARBA00044717"/>
    </source>
</evidence>
<dbReference type="Pfam" id="PF00300">
    <property type="entry name" value="His_Phos_1"/>
    <property type="match status" value="1"/>
</dbReference>
<dbReference type="GO" id="GO:0003975">
    <property type="term" value="F:UDP-N-acetylglucosamine-dolichyl-phosphate N-acetylglucosaminephosphotransferase activity"/>
    <property type="evidence" value="ECO:0007669"/>
    <property type="project" value="UniProtKB-EC"/>
</dbReference>
<dbReference type="Proteomes" id="UP001160483">
    <property type="component" value="Unassembled WGS sequence"/>
</dbReference>
<evidence type="ECO:0000256" key="15">
    <source>
        <dbReference type="ARBA" id="ARBA00029567"/>
    </source>
</evidence>
<name>A0AAU9KI67_9STRA</name>
<feature type="transmembrane region" description="Helical" evidence="19">
    <location>
        <begin position="543"/>
        <end position="563"/>
    </location>
</feature>
<dbReference type="CDD" id="cd07067">
    <property type="entry name" value="HP_PGM_like"/>
    <property type="match status" value="1"/>
</dbReference>
<dbReference type="InterPro" id="IPR029033">
    <property type="entry name" value="His_PPase_superfam"/>
</dbReference>
<dbReference type="GO" id="GO:0006488">
    <property type="term" value="P:dolichol-linked oligosaccharide biosynthetic process"/>
    <property type="evidence" value="ECO:0007669"/>
    <property type="project" value="InterPro"/>
</dbReference>
<evidence type="ECO:0000256" key="1">
    <source>
        <dbReference type="ARBA" id="ARBA00001946"/>
    </source>
</evidence>
<evidence type="ECO:0000256" key="9">
    <source>
        <dbReference type="ARBA" id="ARBA00022692"/>
    </source>
</evidence>
<dbReference type="InterPro" id="IPR001345">
    <property type="entry name" value="PG/BPGM_mutase_AS"/>
</dbReference>
<keyword evidence="11" id="KW-0256">Endoplasmic reticulum</keyword>
<dbReference type="EC" id="2.7.8.15" evidence="5"/>
<evidence type="ECO:0000256" key="3">
    <source>
        <dbReference type="ARBA" id="ARBA00004922"/>
    </source>
</evidence>
<feature type="transmembrane region" description="Helical" evidence="19">
    <location>
        <begin position="403"/>
        <end position="420"/>
    </location>
</feature>
<feature type="transmembrane region" description="Helical" evidence="19">
    <location>
        <begin position="333"/>
        <end position="350"/>
    </location>
</feature>
<evidence type="ECO:0000256" key="4">
    <source>
        <dbReference type="ARBA" id="ARBA00009317"/>
    </source>
</evidence>
<dbReference type="GO" id="GO:0046872">
    <property type="term" value="F:metal ion binding"/>
    <property type="evidence" value="ECO:0007669"/>
    <property type="project" value="UniProtKB-KW"/>
</dbReference>
<evidence type="ECO:0000256" key="12">
    <source>
        <dbReference type="ARBA" id="ARBA00022842"/>
    </source>
</evidence>
<organism evidence="20 21">
    <name type="scientific">Peronospora belbahrii</name>
    <dbReference type="NCBI Taxonomy" id="622444"/>
    <lineage>
        <taxon>Eukaryota</taxon>
        <taxon>Sar</taxon>
        <taxon>Stramenopiles</taxon>
        <taxon>Oomycota</taxon>
        <taxon>Peronosporomycetes</taxon>
        <taxon>Peronosporales</taxon>
        <taxon>Peronosporaceae</taxon>
        <taxon>Peronospora</taxon>
    </lineage>
</organism>
<sequence>MALVPKIVAQSILLALSNRTVDNDDVLRSQQTWFSYAFVHLMAVLRLFTGNLRERGHMGRHTGYWWQQYHGAAEPTGVCVDGLWDDVGYESSEYGFLLRRFTCLLCCKKKKGFPKRLILVRHGESEGNIDPLLYGRVPDNAIHLTELGYEQAIAVGESIRQIVGKETMRFIVSPYVRTIETFCGIRKAWGIQGKVIPWTEEPRIREQDFGNFQEPMKMRECKAQRRRFGCFFYRFPSGESPADVYDRVSSFLESLYRMFDKSSEENYVLVTHGVAIRVILMRYFKYRISDFERLENFRNGEFVVLEFNEYEGKFMLKTIVSNDVHIHQDGINILSYITVSLLIPIIGRLMPVKLSGKDLCKRGTPAGDIPIPEALGIVSGIIYILALILTVLTVVDNLDVKRMMTWGIVSILSMILLGFIDDLSDLRWRHKLLFPPLASLPLLINYAGLTTVVLPKPMRFLFMKDKILYTLLNPIVPISDGGDIAELGLFYYLYMGMMAVFCTNAINIYAGVNGLEAGQSFVIGAAVVVQNVWQILLRHDNENFHYLSLMFMTPYLATTLGLLKHNWYPSRVFVGDTFCYYAGMTFAVCGILGHFSKTLLLFFLPQVLNFLYSIPQLLKIVPCPRHRLPKFNAKTGLLEPSTITPESTRSNYTIINLFLVMFGPMKENHLVFALLAFQVLCCILAFFIRYGISGYLYDFVQ</sequence>
<keyword evidence="10" id="KW-0479">Metal-binding</keyword>
<evidence type="ECO:0000256" key="11">
    <source>
        <dbReference type="ARBA" id="ARBA00022824"/>
    </source>
</evidence>
<evidence type="ECO:0000256" key="2">
    <source>
        <dbReference type="ARBA" id="ARBA00004477"/>
    </source>
</evidence>
<evidence type="ECO:0000313" key="21">
    <source>
        <dbReference type="Proteomes" id="UP001160483"/>
    </source>
</evidence>
<dbReference type="InterPro" id="IPR033895">
    <property type="entry name" value="GPT"/>
</dbReference>
<protein>
    <recommendedName>
        <fullName evidence="6">UDP-N-acetylglucosamine--dolichyl-phosphate N-acetylglucosaminephosphotransferase</fullName>
        <ecNumber evidence="5">2.7.8.15</ecNumber>
    </recommendedName>
    <alternativeName>
        <fullName evidence="15">GlcNAc-1-P transferase</fullName>
    </alternativeName>
    <alternativeName>
        <fullName evidence="16">N-acetylglucosamine-1-phosphate transferase</fullName>
    </alternativeName>
</protein>
<dbReference type="Pfam" id="PF00953">
    <property type="entry name" value="Glycos_transf_4"/>
    <property type="match status" value="1"/>
</dbReference>
<keyword evidence="13 19" id="KW-1133">Transmembrane helix</keyword>
<evidence type="ECO:0000256" key="13">
    <source>
        <dbReference type="ARBA" id="ARBA00022989"/>
    </source>
</evidence>
<dbReference type="GO" id="GO:0016757">
    <property type="term" value="F:glycosyltransferase activity"/>
    <property type="evidence" value="ECO:0007669"/>
    <property type="project" value="UniProtKB-KW"/>
</dbReference>
<comment type="similarity">
    <text evidence="4">Belongs to the glycosyltransferase 4 family.</text>
</comment>
<keyword evidence="8" id="KW-0808">Transferase</keyword>
<dbReference type="SMART" id="SM00855">
    <property type="entry name" value="PGAM"/>
    <property type="match status" value="1"/>
</dbReference>
<keyword evidence="12" id="KW-0460">Magnesium</keyword>
<comment type="pathway">
    <text evidence="3">Protein modification; protein glycosylation.</text>
</comment>
<comment type="subcellular location">
    <subcellularLocation>
        <location evidence="2">Endoplasmic reticulum membrane</location>
        <topology evidence="2">Multi-pass membrane protein</topology>
    </subcellularLocation>
</comment>
<comment type="caution">
    <text evidence="20">The sequence shown here is derived from an EMBL/GenBank/DDBJ whole genome shotgun (WGS) entry which is preliminary data.</text>
</comment>
<dbReference type="CDD" id="cd06855">
    <property type="entry name" value="GT_GPT_euk"/>
    <property type="match status" value="1"/>
</dbReference>
<reference evidence="20" key="1">
    <citation type="submission" date="2021-11" db="EMBL/GenBank/DDBJ databases">
        <authorList>
            <person name="Islam A."/>
            <person name="Islam S."/>
            <person name="Flora M.S."/>
            <person name="Rahman M."/>
            <person name="Ziaur R.M."/>
            <person name="Epstein J.H."/>
            <person name="Hassan M."/>
            <person name="Klassen M."/>
            <person name="Woodard K."/>
            <person name="Webb A."/>
            <person name="Webby R.J."/>
            <person name="El Zowalaty M.E."/>
        </authorList>
    </citation>
    <scope>NUCLEOTIDE SEQUENCE</scope>
    <source>
        <strain evidence="20">Pbs3</strain>
    </source>
</reference>
<evidence type="ECO:0000256" key="10">
    <source>
        <dbReference type="ARBA" id="ARBA00022723"/>
    </source>
</evidence>
<dbReference type="AlphaFoldDB" id="A0AAU9KI67"/>
<proteinExistence type="inferred from homology"/>
<comment type="function">
    <text evidence="17">UDP-N-acetylglucosamine--dolichyl-phosphate N-acetylglucosaminephosphotransferase that operates in the biosynthetic pathway of dolichol-linked oligosaccharides, the glycan precursors employed in protein asparagine (N)-glycosylation. The assembly of dolichol-linked oligosaccharides begins on the cytosolic side of the endoplasmic reticulum membrane and finishes in its lumen. The sequential addition of sugars to dolichol pyrophosphate produces dolichol-linked oligosaccharides containing fourteen sugars, including two GlcNAcs, nine mannoses and three glucoses. Once assembled, the oligosaccharide is transferred from the lipid to nascent proteins by oligosaccharyltransferases. Catalyzes the initial step of dolichol-linked oligosaccharide biosynthesis, transfering GlcNAc-1-P from cytosolic UDP-GlcNAc onto the carrier lipid dolichyl phosphate (P-dolichol), yielding GlcNAc-P-P-dolichol embedded in the cytoplasmic leaflet of the endoplasmic reticulum membrane.</text>
</comment>
<evidence type="ECO:0000313" key="20">
    <source>
        <dbReference type="EMBL" id="CAH0474006.1"/>
    </source>
</evidence>
<gene>
    <name evidence="20" type="ORF">PBS003_LOCUS875</name>
</gene>
<dbReference type="GO" id="GO:0005789">
    <property type="term" value="C:endoplasmic reticulum membrane"/>
    <property type="evidence" value="ECO:0007669"/>
    <property type="project" value="UniProtKB-SubCell"/>
</dbReference>
<dbReference type="PANTHER" id="PTHR10571:SF0">
    <property type="entry name" value="UDP-N-ACETYLGLUCOSAMINE--DOLICHYL-PHOSPHATE N-ACETYLGLUCOSAMINEPHOSPHOTRANSFERASE"/>
    <property type="match status" value="1"/>
</dbReference>
<comment type="catalytic activity">
    <reaction evidence="18">
        <text>a di-trans,poly-cis-dolichyl phosphate + UDP-N-acetyl-alpha-D-glucosamine = an N-acetyl-alpha-D-glucosaminyl-diphospho-di-trans,poly-cis-dolichol + UMP</text>
        <dbReference type="Rhea" id="RHEA:13289"/>
        <dbReference type="Rhea" id="RHEA-COMP:19498"/>
        <dbReference type="Rhea" id="RHEA-COMP:19507"/>
        <dbReference type="ChEBI" id="CHEBI:57683"/>
        <dbReference type="ChEBI" id="CHEBI:57705"/>
        <dbReference type="ChEBI" id="CHEBI:57865"/>
        <dbReference type="ChEBI" id="CHEBI:58427"/>
        <dbReference type="EC" id="2.7.8.15"/>
    </reaction>
    <physiologicalReaction direction="left-to-right" evidence="18">
        <dbReference type="Rhea" id="RHEA:13290"/>
    </physiologicalReaction>
</comment>
<dbReference type="InterPro" id="IPR013078">
    <property type="entry name" value="His_Pase_superF_clade-1"/>
</dbReference>
<keyword evidence="9 19" id="KW-0812">Transmembrane</keyword>